<evidence type="ECO:0000313" key="1">
    <source>
        <dbReference type="EMBL" id="KAK1434016.1"/>
    </source>
</evidence>
<protein>
    <submittedName>
        <fullName evidence="1">Uncharacterized protein</fullName>
    </submittedName>
</protein>
<organism evidence="1 2">
    <name type="scientific">Tagetes erecta</name>
    <name type="common">African marigold</name>
    <dbReference type="NCBI Taxonomy" id="13708"/>
    <lineage>
        <taxon>Eukaryota</taxon>
        <taxon>Viridiplantae</taxon>
        <taxon>Streptophyta</taxon>
        <taxon>Embryophyta</taxon>
        <taxon>Tracheophyta</taxon>
        <taxon>Spermatophyta</taxon>
        <taxon>Magnoliopsida</taxon>
        <taxon>eudicotyledons</taxon>
        <taxon>Gunneridae</taxon>
        <taxon>Pentapetalae</taxon>
        <taxon>asterids</taxon>
        <taxon>campanulids</taxon>
        <taxon>Asterales</taxon>
        <taxon>Asteraceae</taxon>
        <taxon>Asteroideae</taxon>
        <taxon>Heliantheae alliance</taxon>
        <taxon>Tageteae</taxon>
        <taxon>Tagetes</taxon>
    </lineage>
</organism>
<evidence type="ECO:0000313" key="2">
    <source>
        <dbReference type="Proteomes" id="UP001229421"/>
    </source>
</evidence>
<keyword evidence="2" id="KW-1185">Reference proteome</keyword>
<accession>A0AAD8L7I1</accession>
<dbReference type="AlphaFoldDB" id="A0AAD8L7I1"/>
<name>A0AAD8L7I1_TARER</name>
<dbReference type="Proteomes" id="UP001229421">
    <property type="component" value="Unassembled WGS sequence"/>
</dbReference>
<reference evidence="1" key="1">
    <citation type="journal article" date="2023" name="bioRxiv">
        <title>Improved chromosome-level genome assembly for marigold (Tagetes erecta).</title>
        <authorList>
            <person name="Jiang F."/>
            <person name="Yuan L."/>
            <person name="Wang S."/>
            <person name="Wang H."/>
            <person name="Xu D."/>
            <person name="Wang A."/>
            <person name="Fan W."/>
        </authorList>
    </citation>
    <scope>NUCLEOTIDE SEQUENCE</scope>
    <source>
        <strain evidence="1">WSJ</strain>
        <tissue evidence="1">Leaf</tissue>
    </source>
</reference>
<comment type="caution">
    <text evidence="1">The sequence shown here is derived from an EMBL/GenBank/DDBJ whole genome shotgun (WGS) entry which is preliminary data.</text>
</comment>
<proteinExistence type="predicted"/>
<dbReference type="EMBL" id="JAUHHV010000002">
    <property type="protein sequence ID" value="KAK1434016.1"/>
    <property type="molecule type" value="Genomic_DNA"/>
</dbReference>
<sequence>MAENISLQSGRRTTEQAEEHRHEHFFLLSVPLDFILNFLMMRLRGTSGKRSVGILMLLLGQILRSLRRFKLNVTRLFAG</sequence>
<gene>
    <name evidence="1" type="ORF">QVD17_10934</name>
</gene>